<keyword evidence="1" id="KW-0863">Zinc-finger</keyword>
<dbReference type="GO" id="GO:0008270">
    <property type="term" value="F:zinc ion binding"/>
    <property type="evidence" value="ECO:0007669"/>
    <property type="project" value="UniProtKB-KW"/>
</dbReference>
<evidence type="ECO:0000259" key="2">
    <source>
        <dbReference type="PROSITE" id="PS50089"/>
    </source>
</evidence>
<reference evidence="3" key="1">
    <citation type="submission" date="2021-01" db="EMBL/GenBank/DDBJ databases">
        <authorList>
            <person name="Corre E."/>
            <person name="Pelletier E."/>
            <person name="Niang G."/>
            <person name="Scheremetjew M."/>
            <person name="Finn R."/>
            <person name="Kale V."/>
            <person name="Holt S."/>
            <person name="Cochrane G."/>
            <person name="Meng A."/>
            <person name="Brown T."/>
            <person name="Cohen L."/>
        </authorList>
    </citation>
    <scope>NUCLEOTIDE SEQUENCE</scope>
    <source>
        <strain evidence="3">CCMP2084</strain>
    </source>
</reference>
<proteinExistence type="predicted"/>
<dbReference type="EMBL" id="HBHQ01004351">
    <property type="protein sequence ID" value="CAD9811070.1"/>
    <property type="molecule type" value="Transcribed_RNA"/>
</dbReference>
<feature type="domain" description="RING-type" evidence="2">
    <location>
        <begin position="72"/>
        <end position="131"/>
    </location>
</feature>
<dbReference type="AlphaFoldDB" id="A0A7S2U9C9"/>
<dbReference type="InterPro" id="IPR013083">
    <property type="entry name" value="Znf_RING/FYVE/PHD"/>
</dbReference>
<name>A0A7S2U9C9_9STRA</name>
<organism evidence="3">
    <name type="scientific">Attheya septentrionalis</name>
    <dbReference type="NCBI Taxonomy" id="420275"/>
    <lineage>
        <taxon>Eukaryota</taxon>
        <taxon>Sar</taxon>
        <taxon>Stramenopiles</taxon>
        <taxon>Ochrophyta</taxon>
        <taxon>Bacillariophyta</taxon>
        <taxon>Coscinodiscophyceae</taxon>
        <taxon>Chaetocerotophycidae</taxon>
        <taxon>Chaetocerotales</taxon>
        <taxon>Attheyaceae</taxon>
        <taxon>Attheya</taxon>
    </lineage>
</organism>
<dbReference type="PROSITE" id="PS50089">
    <property type="entry name" value="ZF_RING_2"/>
    <property type="match status" value="1"/>
</dbReference>
<keyword evidence="1" id="KW-0862">Zinc</keyword>
<protein>
    <recommendedName>
        <fullName evidence="2">RING-type domain-containing protein</fullName>
    </recommendedName>
</protein>
<accession>A0A7S2U9C9</accession>
<evidence type="ECO:0000256" key="1">
    <source>
        <dbReference type="PROSITE-ProRule" id="PRU00175"/>
    </source>
</evidence>
<dbReference type="Gene3D" id="3.30.40.10">
    <property type="entry name" value="Zinc/RING finger domain, C3HC4 (zinc finger)"/>
    <property type="match status" value="1"/>
</dbReference>
<dbReference type="Pfam" id="PF13920">
    <property type="entry name" value="zf-C3HC4_3"/>
    <property type="match status" value="1"/>
</dbReference>
<keyword evidence="1" id="KW-0479">Metal-binding</keyword>
<sequence>MDAQNRTAWEIAKRKCRGPVHCSWRKTVKTILSGEHSDGTTFHNGQKWLGTIPNSVQDMQQKSHLGNSGDLCICCLDAPGDHVMVPCGHTCLCQGCCLKIGIPTMKCKQLMQQRPMYPSYNRIRKSCPICKTEIDFSMKIFMSGVPDLDTASLEETSQGHA</sequence>
<evidence type="ECO:0000313" key="3">
    <source>
        <dbReference type="EMBL" id="CAD9811070.1"/>
    </source>
</evidence>
<gene>
    <name evidence="3" type="ORF">ASEP1449_LOCUS2894</name>
</gene>
<dbReference type="InterPro" id="IPR001841">
    <property type="entry name" value="Znf_RING"/>
</dbReference>